<evidence type="ECO:0000256" key="2">
    <source>
        <dbReference type="ARBA" id="ARBA00022475"/>
    </source>
</evidence>
<keyword evidence="8" id="KW-0675">Receptor</keyword>
<dbReference type="GO" id="GO:0030545">
    <property type="term" value="F:signaling receptor regulator activity"/>
    <property type="evidence" value="ECO:0007669"/>
    <property type="project" value="InterPro"/>
</dbReference>
<evidence type="ECO:0000256" key="8">
    <source>
        <dbReference type="ARBA" id="ARBA00023170"/>
    </source>
</evidence>
<keyword evidence="3 10" id="KW-0812">Transmembrane</keyword>
<dbReference type="InParanoid" id="M3Y4B5"/>
<evidence type="ECO:0000313" key="12">
    <source>
        <dbReference type="Ensembl" id="ENSMPUP00000006166.1"/>
    </source>
</evidence>
<name>M3Y4B5_MUSPF</name>
<dbReference type="eggNOG" id="KOG4297">
    <property type="taxonomic scope" value="Eukaryota"/>
</dbReference>
<organism evidence="12">
    <name type="scientific">Mustela putorius furo</name>
    <name type="common">European domestic ferret</name>
    <name type="synonym">Mustela furo</name>
    <dbReference type="NCBI Taxonomy" id="9669"/>
    <lineage>
        <taxon>Eukaryota</taxon>
        <taxon>Metazoa</taxon>
        <taxon>Chordata</taxon>
        <taxon>Craniata</taxon>
        <taxon>Vertebrata</taxon>
        <taxon>Euteleostomi</taxon>
        <taxon>Mammalia</taxon>
        <taxon>Eutheria</taxon>
        <taxon>Laurasiatheria</taxon>
        <taxon>Carnivora</taxon>
        <taxon>Caniformia</taxon>
        <taxon>Musteloidea</taxon>
        <taxon>Mustelidae</taxon>
        <taxon>Mustelinae</taxon>
        <taxon>Mustela</taxon>
    </lineage>
</organism>
<dbReference type="Ensembl" id="ENSMPUT00000006274.1">
    <property type="protein sequence ID" value="ENSMPUP00000006166.1"/>
    <property type="gene ID" value="ENSMPUG00000006219.1"/>
</dbReference>
<feature type="domain" description="C-type lectin" evidence="11">
    <location>
        <begin position="172"/>
        <end position="265"/>
    </location>
</feature>
<dbReference type="EMBL" id="AEYP01097632">
    <property type="status" value="NOT_ANNOTATED_CDS"/>
    <property type="molecule type" value="Genomic_DNA"/>
</dbReference>
<evidence type="ECO:0000256" key="1">
    <source>
        <dbReference type="ARBA" id="ARBA00004401"/>
    </source>
</evidence>
<dbReference type="SUPFAM" id="SSF56436">
    <property type="entry name" value="C-type lectin-like"/>
    <property type="match status" value="1"/>
</dbReference>
<keyword evidence="4" id="KW-0735">Signal-anchor</keyword>
<feature type="transmembrane region" description="Helical" evidence="10">
    <location>
        <begin position="76"/>
        <end position="100"/>
    </location>
</feature>
<keyword evidence="9" id="KW-0325">Glycoprotein</keyword>
<dbReference type="AlphaFoldDB" id="M3Y4B5"/>
<dbReference type="PANTHER" id="PTHR47647">
    <property type="entry name" value="C-TYPE LECTIN DOMAIN FAMILY 12 MEMBER B"/>
    <property type="match status" value="1"/>
</dbReference>
<keyword evidence="2" id="KW-1003">Cell membrane</keyword>
<keyword evidence="6 10" id="KW-0472">Membrane</keyword>
<keyword evidence="7" id="KW-1015">Disulfide bond</keyword>
<dbReference type="HOGENOM" id="CLU_900045_0_0_1"/>
<evidence type="ECO:0000256" key="4">
    <source>
        <dbReference type="ARBA" id="ARBA00022968"/>
    </source>
</evidence>
<dbReference type="EMBL" id="AEYP01097634">
    <property type="status" value="NOT_ANNOTATED_CDS"/>
    <property type="molecule type" value="Genomic_DNA"/>
</dbReference>
<evidence type="ECO:0000256" key="9">
    <source>
        <dbReference type="ARBA" id="ARBA00023180"/>
    </source>
</evidence>
<protein>
    <recommendedName>
        <fullName evidence="11">C-type lectin domain-containing protein</fullName>
    </recommendedName>
</protein>
<evidence type="ECO:0000256" key="3">
    <source>
        <dbReference type="ARBA" id="ARBA00022692"/>
    </source>
</evidence>
<dbReference type="InterPro" id="IPR016187">
    <property type="entry name" value="CTDL_fold"/>
</dbReference>
<dbReference type="Gene3D" id="3.10.100.10">
    <property type="entry name" value="Mannose-Binding Protein A, subunit A"/>
    <property type="match status" value="1"/>
</dbReference>
<evidence type="ECO:0000256" key="7">
    <source>
        <dbReference type="ARBA" id="ARBA00023157"/>
    </source>
</evidence>
<dbReference type="InterPro" id="IPR042916">
    <property type="entry name" value="CLEC12A/B"/>
</dbReference>
<dbReference type="STRING" id="9669.ENSMPUP00000006166"/>
<dbReference type="InterPro" id="IPR001304">
    <property type="entry name" value="C-type_lectin-like"/>
</dbReference>
<evidence type="ECO:0000256" key="10">
    <source>
        <dbReference type="SAM" id="Phobius"/>
    </source>
</evidence>
<accession>M3Y4B5</accession>
<evidence type="ECO:0000256" key="5">
    <source>
        <dbReference type="ARBA" id="ARBA00022989"/>
    </source>
</evidence>
<keyword evidence="5 10" id="KW-1133">Transmembrane helix</keyword>
<reference evidence="12" key="1">
    <citation type="submission" date="2024-06" db="UniProtKB">
        <authorList>
            <consortium name="Ensembl"/>
        </authorList>
    </citation>
    <scope>IDENTIFICATION</scope>
</reference>
<dbReference type="SMART" id="SM00034">
    <property type="entry name" value="CLECT"/>
    <property type="match status" value="1"/>
</dbReference>
<dbReference type="EMBL" id="AEYP01097633">
    <property type="status" value="NOT_ANNOTATED_CDS"/>
    <property type="molecule type" value="Genomic_DNA"/>
</dbReference>
<comment type="subcellular location">
    <subcellularLocation>
        <location evidence="1">Cell membrane</location>
        <topology evidence="1">Single-pass type II membrane protein</topology>
    </subcellularLocation>
</comment>
<evidence type="ECO:0000256" key="6">
    <source>
        <dbReference type="ARBA" id="ARBA00023136"/>
    </source>
</evidence>
<dbReference type="PANTHER" id="PTHR47647:SF2">
    <property type="entry name" value="C-TYPE LECTIN DOMAIN FAMILY 12 MEMBER A"/>
    <property type="match status" value="1"/>
</dbReference>
<evidence type="ECO:0000259" key="11">
    <source>
        <dbReference type="PROSITE" id="PS50041"/>
    </source>
</evidence>
<proteinExistence type="predicted"/>
<dbReference type="GO" id="GO:0005886">
    <property type="term" value="C:plasma membrane"/>
    <property type="evidence" value="ECO:0007669"/>
    <property type="project" value="UniProtKB-SubCell"/>
</dbReference>
<dbReference type="PROSITE" id="PS50041">
    <property type="entry name" value="C_TYPE_LECTIN_2"/>
    <property type="match status" value="1"/>
</dbReference>
<sequence>MTHTEHLCQTAIVEKSTCGDGVRLVFLCLKPSMSEEITYADLKFQDSSEKENIYEFDGVGIKAPPVPSHGWRRRTLALTFLCLLLLVGLGVLGSIFYTTLKIETGKLNKMQIFKEELQKNVSLQLIHNKNSSKMIRDLSITLQEIATKLCHELYKREPEHKCKPCPKAWMWHEDSCYVLSDHDETWQESVMSCSAQNASLLTIKSKSVLEFIKSKKLRGYWLGLSSEEYQGYQKLDETIISSNWTISSTWCLLEEVKKRKIRDVCGGRSLNLVTTCIDHATGAASVKFSETCTTPSDQQCCICSVCLKK</sequence>
<dbReference type="InterPro" id="IPR016186">
    <property type="entry name" value="C-type_lectin-like/link_sf"/>
</dbReference>
<dbReference type="GeneTree" id="ENSGT00940000162719"/>